<keyword evidence="2" id="KW-1185">Reference proteome</keyword>
<protein>
    <submittedName>
        <fullName evidence="1">Uncharacterized protein</fullName>
    </submittedName>
</protein>
<dbReference type="Proteomes" id="UP001159363">
    <property type="component" value="Chromosome 11"/>
</dbReference>
<gene>
    <name evidence="1" type="ORF">PR048_027568</name>
</gene>
<accession>A0ABQ9GGV6</accession>
<sequence length="155" mass="17585">MVNHSHEKLSPGEISRLYNIAFMKEATIGKAVNGFRKTGIFTMDSDTFAKEEFLPCSLQEVDITEQGMENVTPATSPIMPSSTTRNRSVSRNMDLITSSCTCPSYSFQAVTPCQRLGMEEKCILKSSLQLHKRNALKMLSKRRRLIHKKKKRNKN</sequence>
<evidence type="ECO:0000313" key="1">
    <source>
        <dbReference type="EMBL" id="KAJ8871262.1"/>
    </source>
</evidence>
<reference evidence="1 2" key="1">
    <citation type="submission" date="2023-02" db="EMBL/GenBank/DDBJ databases">
        <title>LHISI_Scaffold_Assembly.</title>
        <authorList>
            <person name="Stuart O.P."/>
            <person name="Cleave R."/>
            <person name="Magrath M.J.L."/>
            <person name="Mikheyev A.S."/>
        </authorList>
    </citation>
    <scope>NUCLEOTIDE SEQUENCE [LARGE SCALE GENOMIC DNA]</scope>
    <source>
        <strain evidence="1">Daus_M_001</strain>
        <tissue evidence="1">Leg muscle</tissue>
    </source>
</reference>
<comment type="caution">
    <text evidence="1">The sequence shown here is derived from an EMBL/GenBank/DDBJ whole genome shotgun (WGS) entry which is preliminary data.</text>
</comment>
<name>A0ABQ9GGV6_9NEOP</name>
<proteinExistence type="predicted"/>
<organism evidence="1 2">
    <name type="scientific">Dryococelus australis</name>
    <dbReference type="NCBI Taxonomy" id="614101"/>
    <lineage>
        <taxon>Eukaryota</taxon>
        <taxon>Metazoa</taxon>
        <taxon>Ecdysozoa</taxon>
        <taxon>Arthropoda</taxon>
        <taxon>Hexapoda</taxon>
        <taxon>Insecta</taxon>
        <taxon>Pterygota</taxon>
        <taxon>Neoptera</taxon>
        <taxon>Polyneoptera</taxon>
        <taxon>Phasmatodea</taxon>
        <taxon>Verophasmatodea</taxon>
        <taxon>Anareolatae</taxon>
        <taxon>Phasmatidae</taxon>
        <taxon>Eurycanthinae</taxon>
        <taxon>Dryococelus</taxon>
    </lineage>
</organism>
<evidence type="ECO:0000313" key="2">
    <source>
        <dbReference type="Proteomes" id="UP001159363"/>
    </source>
</evidence>
<dbReference type="EMBL" id="JARBHB010000012">
    <property type="protein sequence ID" value="KAJ8871262.1"/>
    <property type="molecule type" value="Genomic_DNA"/>
</dbReference>